<gene>
    <name evidence="4" type="ORF">M9Y10_029662</name>
</gene>
<keyword evidence="3" id="KW-0175">Coiled coil</keyword>
<dbReference type="InterPro" id="IPR002110">
    <property type="entry name" value="Ankyrin_rpt"/>
</dbReference>
<dbReference type="PANTHER" id="PTHR24123">
    <property type="entry name" value="ANKYRIN REPEAT-CONTAINING"/>
    <property type="match status" value="1"/>
</dbReference>
<keyword evidence="5" id="KW-1185">Reference proteome</keyword>
<evidence type="ECO:0000256" key="1">
    <source>
        <dbReference type="ARBA" id="ARBA00022737"/>
    </source>
</evidence>
<sequence length="375" mass="42751">MDKKILDIIQKDAESELRIIIKNKSTNCDTILNSEQLKSTVPSFDKYEMLQNNPPIICCAAYLGAEKCFSALIDFGANIECTDFFHTPLTFFAVVGNSTKILDMLLNLSKNSNHNLSFQYSIFCALEYRCFDSSKANDYALAGWLYSYNFFKSNDNDLRGFSLIKCAIEFNRLDFLRFFVEVANCQLNNTNSLFTKSQNNSFSPLCYAFQKKSFDCLNYLLDVSLSKNQYSRSFTALPTVSNNKISQKSLIIDINQTDEYLNTPIHYAAQYGDIKIVQKILDFDGIIVSMKNSQGKTPLDLAQNQEIALLINQQAEKNKKNEEKHQNELMKMQKERLKKIEEKETHSQVVIGQNGKKIVGNQILGKNNSTTCLLI</sequence>
<reference evidence="4 5" key="1">
    <citation type="submission" date="2024-04" db="EMBL/GenBank/DDBJ databases">
        <title>Tritrichomonas musculus Genome.</title>
        <authorList>
            <person name="Alves-Ferreira E."/>
            <person name="Grigg M."/>
            <person name="Lorenzi H."/>
            <person name="Galac M."/>
        </authorList>
    </citation>
    <scope>NUCLEOTIDE SEQUENCE [LARGE SCALE GENOMIC DNA]</scope>
    <source>
        <strain evidence="4 5">EAF2021</strain>
    </source>
</reference>
<evidence type="ECO:0000313" key="4">
    <source>
        <dbReference type="EMBL" id="KAK8892434.1"/>
    </source>
</evidence>
<dbReference type="PANTHER" id="PTHR24123:SF33">
    <property type="entry name" value="PROTEIN HOS4"/>
    <property type="match status" value="1"/>
</dbReference>
<evidence type="ECO:0000313" key="5">
    <source>
        <dbReference type="Proteomes" id="UP001470230"/>
    </source>
</evidence>
<comment type="caution">
    <text evidence="4">The sequence shown here is derived from an EMBL/GenBank/DDBJ whole genome shotgun (WGS) entry which is preliminary data.</text>
</comment>
<dbReference type="EMBL" id="JAPFFF010000004">
    <property type="protein sequence ID" value="KAK8892434.1"/>
    <property type="molecule type" value="Genomic_DNA"/>
</dbReference>
<dbReference type="Pfam" id="PF12796">
    <property type="entry name" value="Ank_2"/>
    <property type="match status" value="1"/>
</dbReference>
<protein>
    <recommendedName>
        <fullName evidence="6">Ankyrin repeat protein</fullName>
    </recommendedName>
</protein>
<evidence type="ECO:0008006" key="6">
    <source>
        <dbReference type="Google" id="ProtNLM"/>
    </source>
</evidence>
<evidence type="ECO:0000256" key="2">
    <source>
        <dbReference type="ARBA" id="ARBA00023043"/>
    </source>
</evidence>
<dbReference type="SMART" id="SM00248">
    <property type="entry name" value="ANK"/>
    <property type="match status" value="5"/>
</dbReference>
<feature type="coiled-coil region" evidence="3">
    <location>
        <begin position="312"/>
        <end position="343"/>
    </location>
</feature>
<keyword evidence="2" id="KW-0040">ANK repeat</keyword>
<accession>A0ABR2KMR8</accession>
<proteinExistence type="predicted"/>
<dbReference type="Proteomes" id="UP001470230">
    <property type="component" value="Unassembled WGS sequence"/>
</dbReference>
<keyword evidence="1" id="KW-0677">Repeat</keyword>
<evidence type="ECO:0000256" key="3">
    <source>
        <dbReference type="SAM" id="Coils"/>
    </source>
</evidence>
<dbReference type="Gene3D" id="1.25.40.20">
    <property type="entry name" value="Ankyrin repeat-containing domain"/>
    <property type="match status" value="1"/>
</dbReference>
<dbReference type="InterPro" id="IPR036770">
    <property type="entry name" value="Ankyrin_rpt-contain_sf"/>
</dbReference>
<dbReference type="SUPFAM" id="SSF48403">
    <property type="entry name" value="Ankyrin repeat"/>
    <property type="match status" value="1"/>
</dbReference>
<dbReference type="InterPro" id="IPR051165">
    <property type="entry name" value="Multifunctional_ANK_Repeat"/>
</dbReference>
<organism evidence="4 5">
    <name type="scientific">Tritrichomonas musculus</name>
    <dbReference type="NCBI Taxonomy" id="1915356"/>
    <lineage>
        <taxon>Eukaryota</taxon>
        <taxon>Metamonada</taxon>
        <taxon>Parabasalia</taxon>
        <taxon>Tritrichomonadida</taxon>
        <taxon>Tritrichomonadidae</taxon>
        <taxon>Tritrichomonas</taxon>
    </lineage>
</organism>
<name>A0ABR2KMR8_9EUKA</name>